<dbReference type="RefSeq" id="WP_097012931.1">
    <property type="nucleotide sequence ID" value="NZ_LT907975.1"/>
</dbReference>
<dbReference type="Proteomes" id="UP000219215">
    <property type="component" value="Chromosome DPRO"/>
</dbReference>
<reference evidence="7" key="1">
    <citation type="submission" date="2017-09" db="EMBL/GenBank/DDBJ databases">
        <authorList>
            <person name="Regsiter A."/>
            <person name="William W."/>
        </authorList>
    </citation>
    <scope>NUCLEOTIDE SEQUENCE [LARGE SCALE GENOMIC DNA]</scope>
    <source>
        <strain evidence="7">500-1</strain>
    </source>
</reference>
<dbReference type="PROSITE" id="PS51000">
    <property type="entry name" value="HTH_DEOR_2"/>
    <property type="match status" value="1"/>
</dbReference>
<protein>
    <submittedName>
        <fullName evidence="6">DNA-binding transcriptional repressor</fullName>
    </submittedName>
</protein>
<dbReference type="Gene3D" id="3.40.50.1360">
    <property type="match status" value="1"/>
</dbReference>
<dbReference type="SMART" id="SM01134">
    <property type="entry name" value="DeoRC"/>
    <property type="match status" value="1"/>
</dbReference>
<name>A0A2C8FDN7_9BACT</name>
<dbReference type="EMBL" id="LT907975">
    <property type="protein sequence ID" value="SOB60165.1"/>
    <property type="molecule type" value="Genomic_DNA"/>
</dbReference>
<keyword evidence="4" id="KW-0804">Transcription</keyword>
<keyword evidence="1" id="KW-0678">Repressor</keyword>
<accession>A0A2C8FDN7</accession>
<dbReference type="InterPro" id="IPR036390">
    <property type="entry name" value="WH_DNA-bd_sf"/>
</dbReference>
<evidence type="ECO:0000259" key="5">
    <source>
        <dbReference type="PROSITE" id="PS51000"/>
    </source>
</evidence>
<evidence type="ECO:0000256" key="1">
    <source>
        <dbReference type="ARBA" id="ARBA00022491"/>
    </source>
</evidence>
<keyword evidence="2" id="KW-0805">Transcription regulation</keyword>
<organism evidence="6 7">
    <name type="scientific">Pseudodesulfovibrio profundus</name>
    <dbReference type="NCBI Taxonomy" id="57320"/>
    <lineage>
        <taxon>Bacteria</taxon>
        <taxon>Pseudomonadati</taxon>
        <taxon>Thermodesulfobacteriota</taxon>
        <taxon>Desulfovibrionia</taxon>
        <taxon>Desulfovibrionales</taxon>
        <taxon>Desulfovibrionaceae</taxon>
    </lineage>
</organism>
<evidence type="ECO:0000313" key="7">
    <source>
        <dbReference type="Proteomes" id="UP000219215"/>
    </source>
</evidence>
<dbReference type="InterPro" id="IPR001034">
    <property type="entry name" value="DeoR_HTH"/>
</dbReference>
<dbReference type="InterPro" id="IPR036388">
    <property type="entry name" value="WH-like_DNA-bd_sf"/>
</dbReference>
<dbReference type="PRINTS" id="PR00037">
    <property type="entry name" value="HTHLACR"/>
</dbReference>
<dbReference type="InterPro" id="IPR014036">
    <property type="entry name" value="DeoR-like_C"/>
</dbReference>
<dbReference type="SUPFAM" id="SSF46785">
    <property type="entry name" value="Winged helix' DNA-binding domain"/>
    <property type="match status" value="1"/>
</dbReference>
<dbReference type="SMART" id="SM00420">
    <property type="entry name" value="HTH_DEOR"/>
    <property type="match status" value="1"/>
</dbReference>
<dbReference type="InterPro" id="IPR050313">
    <property type="entry name" value="Carb_Metab_HTH_regulators"/>
</dbReference>
<dbReference type="SUPFAM" id="SSF100950">
    <property type="entry name" value="NagB/RpiA/CoA transferase-like"/>
    <property type="match status" value="1"/>
</dbReference>
<sequence length="269" mass="29814">MDPITGENEITTGGKHASVRTRHAQIIDLVREQGFVAIGTLADHFNVTPQTIRRDINILSDQGLLQRHHGGAGPIYSTENVDYTDRKVLCYREKQTIARLVAQHIPSRSSLFINMGTTNEEVAKALIHHKRLRVITNNLNVAKTLSGNSDIEVIVTGGVVRPKDCGIVGEAAIDFIRQFKVDYGIIGISGVDKDGTLLDFDYREVTAARSIIDNSRKVFLVTDSTKFGRNAMVRLGSIQEVDAMFTDKLPPAELVKMMKHNEVELHVAE</sequence>
<keyword evidence="7" id="KW-1185">Reference proteome</keyword>
<dbReference type="InterPro" id="IPR037171">
    <property type="entry name" value="NagB/RpiA_transferase-like"/>
</dbReference>
<dbReference type="PANTHER" id="PTHR30363">
    <property type="entry name" value="HTH-TYPE TRANSCRIPTIONAL REGULATOR SRLR-RELATED"/>
    <property type="match status" value="1"/>
</dbReference>
<gene>
    <name evidence="6" type="primary">glpR</name>
    <name evidence="6" type="ORF">DPRO_3253</name>
</gene>
<dbReference type="GO" id="GO:0003700">
    <property type="term" value="F:DNA-binding transcription factor activity"/>
    <property type="evidence" value="ECO:0007669"/>
    <property type="project" value="InterPro"/>
</dbReference>
<proteinExistence type="predicted"/>
<dbReference type="Pfam" id="PF08220">
    <property type="entry name" value="HTH_DeoR"/>
    <property type="match status" value="1"/>
</dbReference>
<dbReference type="KEGG" id="pprf:DPRO_3253"/>
<dbReference type="Gene3D" id="1.10.10.10">
    <property type="entry name" value="Winged helix-like DNA-binding domain superfamily/Winged helix DNA-binding domain"/>
    <property type="match status" value="1"/>
</dbReference>
<dbReference type="Pfam" id="PF00455">
    <property type="entry name" value="DeoRC"/>
    <property type="match status" value="1"/>
</dbReference>
<dbReference type="PROSITE" id="PS00894">
    <property type="entry name" value="HTH_DEOR_1"/>
    <property type="match status" value="1"/>
</dbReference>
<keyword evidence="3 6" id="KW-0238">DNA-binding</keyword>
<evidence type="ECO:0000256" key="4">
    <source>
        <dbReference type="ARBA" id="ARBA00023163"/>
    </source>
</evidence>
<dbReference type="InterPro" id="IPR018356">
    <property type="entry name" value="Tscrpt_reg_HTH_DeoR_CS"/>
</dbReference>
<dbReference type="OrthoDB" id="9814815at2"/>
<dbReference type="AlphaFoldDB" id="A0A2C8FDN7"/>
<evidence type="ECO:0000256" key="2">
    <source>
        <dbReference type="ARBA" id="ARBA00023015"/>
    </source>
</evidence>
<dbReference type="GO" id="GO:0003677">
    <property type="term" value="F:DNA binding"/>
    <property type="evidence" value="ECO:0007669"/>
    <property type="project" value="UniProtKB-KW"/>
</dbReference>
<dbReference type="PANTHER" id="PTHR30363:SF4">
    <property type="entry name" value="GLYCEROL-3-PHOSPHATE REGULON REPRESSOR"/>
    <property type="match status" value="1"/>
</dbReference>
<feature type="domain" description="HTH deoR-type" evidence="5">
    <location>
        <begin position="19"/>
        <end position="74"/>
    </location>
</feature>
<evidence type="ECO:0000256" key="3">
    <source>
        <dbReference type="ARBA" id="ARBA00023125"/>
    </source>
</evidence>
<evidence type="ECO:0000313" key="6">
    <source>
        <dbReference type="EMBL" id="SOB60165.1"/>
    </source>
</evidence>